<dbReference type="EMBL" id="JANCYW010000011">
    <property type="protein sequence ID" value="KAK4537299.1"/>
    <property type="molecule type" value="Genomic_DNA"/>
</dbReference>
<feature type="domain" description="J" evidence="2">
    <location>
        <begin position="3"/>
        <end position="73"/>
    </location>
</feature>
<dbReference type="PROSITE" id="PS00636">
    <property type="entry name" value="DNAJ_1"/>
    <property type="match status" value="1"/>
</dbReference>
<dbReference type="PANTHER" id="PTHR45098:SF1">
    <property type="entry name" value="DNAJ DOMAIN CONTAINING PROTEIN, EXPRESSED"/>
    <property type="match status" value="1"/>
</dbReference>
<organism evidence="3 4">
    <name type="scientific">Cyanidium caldarium</name>
    <name type="common">Red alga</name>
    <dbReference type="NCBI Taxonomy" id="2771"/>
    <lineage>
        <taxon>Eukaryota</taxon>
        <taxon>Rhodophyta</taxon>
        <taxon>Bangiophyceae</taxon>
        <taxon>Cyanidiales</taxon>
        <taxon>Cyanidiaceae</taxon>
        <taxon>Cyanidium</taxon>
    </lineage>
</organism>
<name>A0AAV9IYG2_CYACA</name>
<evidence type="ECO:0000313" key="3">
    <source>
        <dbReference type="EMBL" id="KAK4537299.1"/>
    </source>
</evidence>
<dbReference type="Pfam" id="PF00226">
    <property type="entry name" value="DnaJ"/>
    <property type="match status" value="1"/>
</dbReference>
<evidence type="ECO:0000313" key="4">
    <source>
        <dbReference type="Proteomes" id="UP001301350"/>
    </source>
</evidence>
<dbReference type="PRINTS" id="PR00625">
    <property type="entry name" value="JDOMAIN"/>
</dbReference>
<dbReference type="InterPro" id="IPR001623">
    <property type="entry name" value="DnaJ_domain"/>
</dbReference>
<protein>
    <recommendedName>
        <fullName evidence="2">J domain-containing protein</fullName>
    </recommendedName>
</protein>
<dbReference type="SMART" id="SM00271">
    <property type="entry name" value="DnaJ"/>
    <property type="match status" value="1"/>
</dbReference>
<dbReference type="CDD" id="cd06257">
    <property type="entry name" value="DnaJ"/>
    <property type="match status" value="1"/>
</dbReference>
<evidence type="ECO:0000259" key="2">
    <source>
        <dbReference type="PROSITE" id="PS50076"/>
    </source>
</evidence>
<evidence type="ECO:0000256" key="1">
    <source>
        <dbReference type="SAM" id="MobiDB-lite"/>
    </source>
</evidence>
<keyword evidence="4" id="KW-1185">Reference proteome</keyword>
<dbReference type="PANTHER" id="PTHR45098">
    <property type="entry name" value="DNAJ DOMAIN CONTAINING PROTEIN, EXPRESSED"/>
    <property type="match status" value="1"/>
</dbReference>
<dbReference type="SUPFAM" id="SSF46565">
    <property type="entry name" value="Chaperone J-domain"/>
    <property type="match status" value="1"/>
</dbReference>
<gene>
    <name evidence="3" type="ORF">CDCA_CDCA11G3324</name>
</gene>
<dbReference type="Proteomes" id="UP001301350">
    <property type="component" value="Unassembled WGS sequence"/>
</dbReference>
<comment type="caution">
    <text evidence="3">The sequence shown here is derived from an EMBL/GenBank/DDBJ whole genome shotgun (WGS) entry which is preliminary data.</text>
</comment>
<dbReference type="PROSITE" id="PS50076">
    <property type="entry name" value="DNAJ_2"/>
    <property type="match status" value="1"/>
</dbReference>
<dbReference type="AlphaFoldDB" id="A0AAV9IYG2"/>
<dbReference type="Gene3D" id="1.10.287.110">
    <property type="entry name" value="DnaJ domain"/>
    <property type="match status" value="1"/>
</dbReference>
<reference evidence="3 4" key="1">
    <citation type="submission" date="2022-07" db="EMBL/GenBank/DDBJ databases">
        <title>Genome-wide signatures of adaptation to extreme environments.</title>
        <authorList>
            <person name="Cho C.H."/>
            <person name="Yoon H.S."/>
        </authorList>
    </citation>
    <scope>NUCLEOTIDE SEQUENCE [LARGE SCALE GENOMIC DNA]</scope>
    <source>
        <strain evidence="3 4">DBV 063 E5</strain>
    </source>
</reference>
<dbReference type="InterPro" id="IPR018253">
    <property type="entry name" value="DnaJ_domain_CS"/>
</dbReference>
<sequence>MENLYTILGLRFDPERPVSEREVARAYRREALRHHPDRNPEDVMAARERFERVFVAYETLRNAVQRKEYDTQWLQWCRMRGWRDASVAGGALSQREVGAAAPLKRQRRRQEIREALRAELDARERREWERQRRRRADFCRRLEAEIARLRPTGQKLKAPDEVQSAADAPDVRRCSATRAVAEHGAPTPTRTP</sequence>
<accession>A0AAV9IYG2</accession>
<proteinExistence type="predicted"/>
<feature type="region of interest" description="Disordered" evidence="1">
    <location>
        <begin position="151"/>
        <end position="192"/>
    </location>
</feature>
<dbReference type="InterPro" id="IPR036869">
    <property type="entry name" value="J_dom_sf"/>
</dbReference>